<reference evidence="2 3" key="1">
    <citation type="submission" date="2021-03" db="EMBL/GenBank/DDBJ databases">
        <title>Sequencing the genomes of 1000 actinobacteria strains.</title>
        <authorList>
            <person name="Klenk H.-P."/>
        </authorList>
    </citation>
    <scope>NUCLEOTIDE SEQUENCE [LARGE SCALE GENOMIC DNA]</scope>
    <source>
        <strain evidence="2 3">DSM 45256</strain>
    </source>
</reference>
<keyword evidence="1" id="KW-0812">Transmembrane</keyword>
<gene>
    <name evidence="2" type="ORF">JOF36_005976</name>
</gene>
<sequence length="52" mass="5695">MTSRHATDQRPPLDLKRVTRISLYALGYAAVASVTIPILLMLWVAAIQAMLG</sequence>
<evidence type="ECO:0000313" key="2">
    <source>
        <dbReference type="EMBL" id="MBP2370280.1"/>
    </source>
</evidence>
<organism evidence="2 3">
    <name type="scientific">Pseudonocardia parietis</name>
    <dbReference type="NCBI Taxonomy" id="570936"/>
    <lineage>
        <taxon>Bacteria</taxon>
        <taxon>Bacillati</taxon>
        <taxon>Actinomycetota</taxon>
        <taxon>Actinomycetes</taxon>
        <taxon>Pseudonocardiales</taxon>
        <taxon>Pseudonocardiaceae</taxon>
        <taxon>Pseudonocardia</taxon>
    </lineage>
</organism>
<proteinExistence type="predicted"/>
<feature type="transmembrane region" description="Helical" evidence="1">
    <location>
        <begin position="21"/>
        <end position="46"/>
    </location>
</feature>
<evidence type="ECO:0000256" key="1">
    <source>
        <dbReference type="SAM" id="Phobius"/>
    </source>
</evidence>
<keyword evidence="1" id="KW-0472">Membrane</keyword>
<evidence type="ECO:0000313" key="3">
    <source>
        <dbReference type="Proteomes" id="UP001519295"/>
    </source>
</evidence>
<dbReference type="RefSeq" id="WP_210033390.1">
    <property type="nucleotide sequence ID" value="NZ_JAGINU010000001.1"/>
</dbReference>
<keyword evidence="1" id="KW-1133">Transmembrane helix</keyword>
<dbReference type="EMBL" id="JAGINU010000001">
    <property type="protein sequence ID" value="MBP2370280.1"/>
    <property type="molecule type" value="Genomic_DNA"/>
</dbReference>
<dbReference type="Proteomes" id="UP001519295">
    <property type="component" value="Unassembled WGS sequence"/>
</dbReference>
<comment type="caution">
    <text evidence="2">The sequence shown here is derived from an EMBL/GenBank/DDBJ whole genome shotgun (WGS) entry which is preliminary data.</text>
</comment>
<protein>
    <submittedName>
        <fullName evidence="2">Uncharacterized protein</fullName>
    </submittedName>
</protein>
<keyword evidence="3" id="KW-1185">Reference proteome</keyword>
<name>A0ABS4W247_9PSEU</name>
<accession>A0ABS4W247</accession>